<comment type="caution">
    <text evidence="2">The sequence shown here is derived from an EMBL/GenBank/DDBJ whole genome shotgun (WGS) entry which is preliminary data.</text>
</comment>
<dbReference type="SUPFAM" id="SSF53474">
    <property type="entry name" value="alpha/beta-Hydrolases"/>
    <property type="match status" value="1"/>
</dbReference>
<sequence length="259" mass="28407">MASTNYAHCCTSGTMYSGKPKGYMTKVNDKIDAYISVPPTTIPRKDSGILYLPDVFGIWQNSKLIADDFAAKGYTCVVVDILNGDPLTLDNAKDINFPSWLAKGTCGNNPHAPEFIDPIVLAGIAMMRDLGFTRIGAVGYCFGAKYSIRHLPNGIDCAFIAHPFGIEEEEVSAVTSPVSVAAAEHDTAFTLEKRYMMEKLLRQSQQAFQITVFSGVDHGFAVRGKPKLKAHLYAREQAFLQAIAWFDCYLEAPAQAVHL</sequence>
<evidence type="ECO:0000313" key="3">
    <source>
        <dbReference type="Proteomes" id="UP000078397"/>
    </source>
</evidence>
<dbReference type="Pfam" id="PF01738">
    <property type="entry name" value="DLH"/>
    <property type="match status" value="1"/>
</dbReference>
<dbReference type="GO" id="GO:0016787">
    <property type="term" value="F:hydrolase activity"/>
    <property type="evidence" value="ECO:0007669"/>
    <property type="project" value="UniProtKB-KW"/>
</dbReference>
<protein>
    <submittedName>
        <fullName evidence="2">Dienelactone hydrolase</fullName>
    </submittedName>
</protein>
<dbReference type="InterPro" id="IPR002925">
    <property type="entry name" value="Dienelactn_hydro"/>
</dbReference>
<dbReference type="KEGG" id="pchm:VFPPC_07433"/>
<feature type="domain" description="Dienelactone hydrolase" evidence="1">
    <location>
        <begin position="31"/>
        <end position="249"/>
    </location>
</feature>
<name>A0A179FLA3_METCM</name>
<organism evidence="2 3">
    <name type="scientific">Pochonia chlamydosporia 170</name>
    <dbReference type="NCBI Taxonomy" id="1380566"/>
    <lineage>
        <taxon>Eukaryota</taxon>
        <taxon>Fungi</taxon>
        <taxon>Dikarya</taxon>
        <taxon>Ascomycota</taxon>
        <taxon>Pezizomycotina</taxon>
        <taxon>Sordariomycetes</taxon>
        <taxon>Hypocreomycetidae</taxon>
        <taxon>Hypocreales</taxon>
        <taxon>Clavicipitaceae</taxon>
        <taxon>Pochonia</taxon>
    </lineage>
</organism>
<keyword evidence="2" id="KW-0378">Hydrolase</keyword>
<proteinExistence type="predicted"/>
<dbReference type="InterPro" id="IPR029058">
    <property type="entry name" value="AB_hydrolase_fold"/>
</dbReference>
<dbReference type="GeneID" id="28850285"/>
<dbReference type="AlphaFoldDB" id="A0A179FLA3"/>
<dbReference type="Gene3D" id="3.40.50.1820">
    <property type="entry name" value="alpha/beta hydrolase"/>
    <property type="match status" value="1"/>
</dbReference>
<dbReference type="Proteomes" id="UP000078397">
    <property type="component" value="Unassembled WGS sequence"/>
</dbReference>
<dbReference type="PANTHER" id="PTHR17630">
    <property type="entry name" value="DIENELACTONE HYDROLASE"/>
    <property type="match status" value="1"/>
</dbReference>
<evidence type="ECO:0000259" key="1">
    <source>
        <dbReference type="Pfam" id="PF01738"/>
    </source>
</evidence>
<reference evidence="2 3" key="1">
    <citation type="journal article" date="2016" name="PLoS Pathog.">
        <title>Biosynthesis of antibiotic leucinostatins in bio-control fungus Purpureocillium lilacinum and their inhibition on phytophthora revealed by genome mining.</title>
        <authorList>
            <person name="Wang G."/>
            <person name="Liu Z."/>
            <person name="Lin R."/>
            <person name="Li E."/>
            <person name="Mao Z."/>
            <person name="Ling J."/>
            <person name="Yang Y."/>
            <person name="Yin W.B."/>
            <person name="Xie B."/>
        </authorList>
    </citation>
    <scope>NUCLEOTIDE SEQUENCE [LARGE SCALE GENOMIC DNA]</scope>
    <source>
        <strain evidence="2">170</strain>
    </source>
</reference>
<gene>
    <name evidence="2" type="ORF">VFPPC_07433</name>
</gene>
<dbReference type="RefSeq" id="XP_018142866.2">
    <property type="nucleotide sequence ID" value="XM_018286291.2"/>
</dbReference>
<dbReference type="STRING" id="1380566.A0A179FLA3"/>
<dbReference type="OrthoDB" id="17560at2759"/>
<dbReference type="PANTHER" id="PTHR17630:SF44">
    <property type="entry name" value="PROTEIN AIM2"/>
    <property type="match status" value="1"/>
</dbReference>
<keyword evidence="3" id="KW-1185">Reference proteome</keyword>
<accession>A0A179FLA3</accession>
<dbReference type="EMBL" id="LSBJ02000004">
    <property type="protein sequence ID" value="OAQ65779.2"/>
    <property type="molecule type" value="Genomic_DNA"/>
</dbReference>
<evidence type="ECO:0000313" key="2">
    <source>
        <dbReference type="EMBL" id="OAQ65779.2"/>
    </source>
</evidence>